<dbReference type="InterPro" id="IPR042076">
    <property type="entry name" value="Crisp-like_dom"/>
</dbReference>
<evidence type="ECO:0000256" key="1">
    <source>
        <dbReference type="ARBA" id="ARBA00004613"/>
    </source>
</evidence>
<gene>
    <name evidence="4" type="ORF">D910_04393</name>
</gene>
<protein>
    <recommendedName>
        <fullName evidence="3">SCP domain-containing protein</fullName>
    </recommendedName>
</protein>
<comment type="subcellular location">
    <subcellularLocation>
        <location evidence="1">Secreted</location>
    </subcellularLocation>
</comment>
<dbReference type="InterPro" id="IPR035940">
    <property type="entry name" value="CAP_sf"/>
</dbReference>
<dbReference type="PANTHER" id="PTHR10334">
    <property type="entry name" value="CYSTEINE-RICH SECRETORY PROTEIN-RELATED"/>
    <property type="match status" value="1"/>
</dbReference>
<dbReference type="Gene3D" id="1.10.10.740">
    <property type="entry name" value="Crisp domain"/>
    <property type="match status" value="1"/>
</dbReference>
<dbReference type="InterPro" id="IPR013871">
    <property type="entry name" value="Cysteine_rich_secretory"/>
</dbReference>
<organism evidence="4 5">
    <name type="scientific">Dendroctonus ponderosae</name>
    <name type="common">Mountain pine beetle</name>
    <dbReference type="NCBI Taxonomy" id="77166"/>
    <lineage>
        <taxon>Eukaryota</taxon>
        <taxon>Metazoa</taxon>
        <taxon>Ecdysozoa</taxon>
        <taxon>Arthropoda</taxon>
        <taxon>Hexapoda</taxon>
        <taxon>Insecta</taxon>
        <taxon>Pterygota</taxon>
        <taxon>Neoptera</taxon>
        <taxon>Endopterygota</taxon>
        <taxon>Coleoptera</taxon>
        <taxon>Polyphaga</taxon>
        <taxon>Cucujiformia</taxon>
        <taxon>Curculionidae</taxon>
        <taxon>Scolytinae</taxon>
        <taxon>Dendroctonus</taxon>
    </lineage>
</organism>
<dbReference type="Pfam" id="PF08562">
    <property type="entry name" value="Crisp"/>
    <property type="match status" value="1"/>
</dbReference>
<feature type="domain" description="SCP" evidence="3">
    <location>
        <begin position="22"/>
        <end position="177"/>
    </location>
</feature>
<evidence type="ECO:0000256" key="2">
    <source>
        <dbReference type="ARBA" id="ARBA00022525"/>
    </source>
</evidence>
<dbReference type="InterPro" id="IPR001283">
    <property type="entry name" value="CRISP-related"/>
</dbReference>
<dbReference type="STRING" id="77166.U4UAK3"/>
<dbReference type="Gene3D" id="3.40.33.10">
    <property type="entry name" value="CAP"/>
    <property type="match status" value="1"/>
</dbReference>
<accession>U4UAK3</accession>
<reference evidence="4 5" key="1">
    <citation type="journal article" date="2013" name="Genome Biol.">
        <title>Draft genome of the mountain pine beetle, Dendroctonus ponderosae Hopkins, a major forest pest.</title>
        <authorList>
            <person name="Keeling C.I."/>
            <person name="Yuen M.M."/>
            <person name="Liao N.Y."/>
            <person name="Docking T.R."/>
            <person name="Chan S.K."/>
            <person name="Taylor G.A."/>
            <person name="Palmquist D.L."/>
            <person name="Jackman S.D."/>
            <person name="Nguyen A."/>
            <person name="Li M."/>
            <person name="Henderson H."/>
            <person name="Janes J.K."/>
            <person name="Zhao Y."/>
            <person name="Pandoh P."/>
            <person name="Moore R."/>
            <person name="Sperling F.A."/>
            <person name="Huber D.P."/>
            <person name="Birol I."/>
            <person name="Jones S.J."/>
            <person name="Bohlmann J."/>
        </authorList>
    </citation>
    <scope>NUCLEOTIDE SEQUENCE</scope>
</reference>
<dbReference type="PROSITE" id="PS01009">
    <property type="entry name" value="CRISP_1"/>
    <property type="match status" value="1"/>
</dbReference>
<evidence type="ECO:0000259" key="3">
    <source>
        <dbReference type="SMART" id="SM00198"/>
    </source>
</evidence>
<dbReference type="SUPFAM" id="SSF55797">
    <property type="entry name" value="PR-1-like"/>
    <property type="match status" value="1"/>
</dbReference>
<dbReference type="InterPro" id="IPR018244">
    <property type="entry name" value="Allrgn_V5/Tpx1_CS"/>
</dbReference>
<dbReference type="InterPro" id="IPR014044">
    <property type="entry name" value="CAP_dom"/>
</dbReference>
<dbReference type="GO" id="GO:0005576">
    <property type="term" value="C:extracellular region"/>
    <property type="evidence" value="ECO:0007669"/>
    <property type="project" value="UniProtKB-SubCell"/>
</dbReference>
<proteinExistence type="predicted"/>
<sequence>MTSPKLMGDHLPLRAITPERQRVRNKIVMYHNYFRSRVEPKASNMLKMKWHRGAARDAQRWANKCEFLVHDSVEGRHVSGYGSCGQNIFIASTKVPWLFAIETWWLEKDAFKFGGKNNMTLVGHYTQMVWATTHEVGCGLSKCYRILYDKNGKEIDGRTRVFYNYICNYCPIGNRPGRTSFPYKLGNPCSSCKKQCSKKLCLNSCDVSNVWGNCRELNRIHPTWLCRNHTPQGKHRHRNCRATCTCGNRIYDF</sequence>
<keyword evidence="2" id="KW-0964">Secreted</keyword>
<evidence type="ECO:0000313" key="4">
    <source>
        <dbReference type="EMBL" id="ERL86990.1"/>
    </source>
</evidence>
<dbReference type="PRINTS" id="PR00837">
    <property type="entry name" value="V5TPXLIKE"/>
</dbReference>
<name>U4UAK3_DENPD</name>
<evidence type="ECO:0000313" key="5">
    <source>
        <dbReference type="Proteomes" id="UP000030742"/>
    </source>
</evidence>
<dbReference type="InterPro" id="IPR002413">
    <property type="entry name" value="V5_allergen-like"/>
</dbReference>
<dbReference type="OrthoDB" id="337038at2759"/>
<dbReference type="EMBL" id="KB631899">
    <property type="protein sequence ID" value="ERL86990.1"/>
    <property type="molecule type" value="Genomic_DNA"/>
</dbReference>
<dbReference type="Pfam" id="PF00188">
    <property type="entry name" value="CAP"/>
    <property type="match status" value="1"/>
</dbReference>
<dbReference type="Proteomes" id="UP000030742">
    <property type="component" value="Unassembled WGS sequence"/>
</dbReference>
<dbReference type="PRINTS" id="PR00838">
    <property type="entry name" value="V5ALLERGEN"/>
</dbReference>
<dbReference type="SUPFAM" id="SSF57546">
    <property type="entry name" value="Crisp domain-like"/>
    <property type="match status" value="1"/>
</dbReference>
<dbReference type="AlphaFoldDB" id="U4UAK3"/>
<dbReference type="SMART" id="SM00198">
    <property type="entry name" value="SCP"/>
    <property type="match status" value="1"/>
</dbReference>